<reference evidence="6" key="1">
    <citation type="submission" date="2019-08" db="EMBL/GenBank/DDBJ databases">
        <title>The genome of the North American firefly Photinus pyralis.</title>
        <authorList>
            <consortium name="Photinus pyralis genome working group"/>
            <person name="Fallon T.R."/>
            <person name="Sander Lower S.E."/>
            <person name="Weng J.-K."/>
        </authorList>
    </citation>
    <scope>NUCLEOTIDE SEQUENCE</scope>
    <source>
        <strain evidence="6">TRF0915ILg1</strain>
        <tissue evidence="6">Whole body</tissue>
    </source>
</reference>
<dbReference type="InterPro" id="IPR008197">
    <property type="entry name" value="WAP_dom"/>
</dbReference>
<gene>
    <name evidence="6" type="ORF">ILUMI_11691</name>
</gene>
<evidence type="ECO:0000313" key="6">
    <source>
        <dbReference type="EMBL" id="KAF2894491.1"/>
    </source>
</evidence>
<evidence type="ECO:0000256" key="3">
    <source>
        <dbReference type="SAM" id="MobiDB-lite"/>
    </source>
</evidence>
<evidence type="ECO:0000256" key="4">
    <source>
        <dbReference type="SAM" id="SignalP"/>
    </source>
</evidence>
<feature type="region of interest" description="Disordered" evidence="3">
    <location>
        <begin position="68"/>
        <end position="89"/>
    </location>
</feature>
<feature type="chain" id="PRO_5035478255" description="WAP domain-containing protein" evidence="4">
    <location>
        <begin position="22"/>
        <end position="122"/>
    </location>
</feature>
<dbReference type="InterPro" id="IPR050514">
    <property type="entry name" value="WAP_four-disulfide_core"/>
</dbReference>
<keyword evidence="7" id="KW-1185">Reference proteome</keyword>
<evidence type="ECO:0000256" key="2">
    <source>
        <dbReference type="ARBA" id="ARBA00023157"/>
    </source>
</evidence>
<dbReference type="Gene3D" id="4.10.75.10">
    <property type="entry name" value="Elafin-like"/>
    <property type="match status" value="2"/>
</dbReference>
<comment type="caution">
    <text evidence="6">The sequence shown here is derived from an EMBL/GenBank/DDBJ whole genome shotgun (WGS) entry which is preliminary data.</text>
</comment>
<dbReference type="Proteomes" id="UP000801492">
    <property type="component" value="Unassembled WGS sequence"/>
</dbReference>
<evidence type="ECO:0000256" key="1">
    <source>
        <dbReference type="ARBA" id="ARBA00022729"/>
    </source>
</evidence>
<protein>
    <recommendedName>
        <fullName evidence="5">WAP domain-containing protein</fullName>
    </recommendedName>
</protein>
<dbReference type="InterPro" id="IPR036645">
    <property type="entry name" value="Elafin-like_sf"/>
</dbReference>
<dbReference type="OrthoDB" id="6060011at2759"/>
<feature type="domain" description="WAP" evidence="5">
    <location>
        <begin position="21"/>
        <end position="67"/>
    </location>
</feature>
<accession>A0A8K0CZV4</accession>
<proteinExistence type="predicted"/>
<dbReference type="GO" id="GO:0019731">
    <property type="term" value="P:antibacterial humoral response"/>
    <property type="evidence" value="ECO:0007669"/>
    <property type="project" value="TreeGrafter"/>
</dbReference>
<feature type="domain" description="WAP" evidence="5">
    <location>
        <begin position="75"/>
        <end position="122"/>
    </location>
</feature>
<dbReference type="SUPFAM" id="SSF57256">
    <property type="entry name" value="Elafin-like"/>
    <property type="match status" value="2"/>
</dbReference>
<dbReference type="PRINTS" id="PR00003">
    <property type="entry name" value="4DISULPHCORE"/>
</dbReference>
<dbReference type="PANTHER" id="PTHR19441">
    <property type="entry name" value="WHEY ACDIC PROTEIN WAP"/>
    <property type="match status" value="1"/>
</dbReference>
<evidence type="ECO:0000259" key="5">
    <source>
        <dbReference type="PROSITE" id="PS51390"/>
    </source>
</evidence>
<dbReference type="AlphaFoldDB" id="A0A8K0CZV4"/>
<dbReference type="EMBL" id="VTPC01006950">
    <property type="protein sequence ID" value="KAF2894491.1"/>
    <property type="molecule type" value="Genomic_DNA"/>
</dbReference>
<evidence type="ECO:0000313" key="7">
    <source>
        <dbReference type="Proteomes" id="UP000801492"/>
    </source>
</evidence>
<dbReference type="GO" id="GO:0004867">
    <property type="term" value="F:serine-type endopeptidase inhibitor activity"/>
    <property type="evidence" value="ECO:0007669"/>
    <property type="project" value="TreeGrafter"/>
</dbReference>
<feature type="signal peptide" evidence="4">
    <location>
        <begin position="1"/>
        <end position="21"/>
    </location>
</feature>
<keyword evidence="2" id="KW-1015">Disulfide bond</keyword>
<name>A0A8K0CZV4_IGNLU</name>
<sequence length="122" mass="12913">MRRVLFGCLLLLPIITVVVNGQRKPGTCPPPANVGVCALTCMQDNQCAGNAKCCRTSCGGSICARPVLPPPPQTDREKPGTCPEQPEGPWVCSSRCSKDADCRGAKKCCKNRCGAMACMKAE</sequence>
<dbReference type="SMART" id="SM00217">
    <property type="entry name" value="WAP"/>
    <property type="match status" value="2"/>
</dbReference>
<keyword evidence="1 4" id="KW-0732">Signal</keyword>
<dbReference type="GO" id="GO:0005615">
    <property type="term" value="C:extracellular space"/>
    <property type="evidence" value="ECO:0007669"/>
    <property type="project" value="TreeGrafter"/>
</dbReference>
<dbReference type="Pfam" id="PF00095">
    <property type="entry name" value="WAP"/>
    <property type="match status" value="2"/>
</dbReference>
<organism evidence="6 7">
    <name type="scientific">Ignelater luminosus</name>
    <name type="common">Cucubano</name>
    <name type="synonym">Pyrophorus luminosus</name>
    <dbReference type="NCBI Taxonomy" id="2038154"/>
    <lineage>
        <taxon>Eukaryota</taxon>
        <taxon>Metazoa</taxon>
        <taxon>Ecdysozoa</taxon>
        <taxon>Arthropoda</taxon>
        <taxon>Hexapoda</taxon>
        <taxon>Insecta</taxon>
        <taxon>Pterygota</taxon>
        <taxon>Neoptera</taxon>
        <taxon>Endopterygota</taxon>
        <taxon>Coleoptera</taxon>
        <taxon>Polyphaga</taxon>
        <taxon>Elateriformia</taxon>
        <taxon>Elateroidea</taxon>
        <taxon>Elateridae</taxon>
        <taxon>Agrypninae</taxon>
        <taxon>Pyrophorini</taxon>
        <taxon>Ignelater</taxon>
    </lineage>
</organism>
<dbReference type="PROSITE" id="PS51390">
    <property type="entry name" value="WAP"/>
    <property type="match status" value="2"/>
</dbReference>
<dbReference type="PANTHER" id="PTHR19441:SF30">
    <property type="entry name" value="ELAFIN"/>
    <property type="match status" value="1"/>
</dbReference>
<dbReference type="GO" id="GO:0045087">
    <property type="term" value="P:innate immune response"/>
    <property type="evidence" value="ECO:0007669"/>
    <property type="project" value="TreeGrafter"/>
</dbReference>